<dbReference type="RefSeq" id="WP_006978790.1">
    <property type="nucleotide sequence ID" value="NZ_ABVL01000003.1"/>
</dbReference>
<dbReference type="eggNOG" id="COG1179">
    <property type="taxonomic scope" value="Bacteria"/>
</dbReference>
<dbReference type="PANTHER" id="PTHR43267:SF1">
    <property type="entry name" value="TRNA THREONYLCARBAMOYLADENOSINE DEHYDRATASE"/>
    <property type="match status" value="1"/>
</dbReference>
<dbReference type="InParanoid" id="B4CY23"/>
<evidence type="ECO:0000259" key="1">
    <source>
        <dbReference type="Pfam" id="PF00899"/>
    </source>
</evidence>
<dbReference type="Gene3D" id="3.40.50.720">
    <property type="entry name" value="NAD(P)-binding Rossmann-like Domain"/>
    <property type="match status" value="1"/>
</dbReference>
<feature type="domain" description="THIF-type NAD/FAD binding fold" evidence="1">
    <location>
        <begin position="23"/>
        <end position="265"/>
    </location>
</feature>
<dbReference type="Pfam" id="PF00899">
    <property type="entry name" value="ThiF"/>
    <property type="match status" value="1"/>
</dbReference>
<dbReference type="EMBL" id="ABVL01000003">
    <property type="protein sequence ID" value="EDY21171.1"/>
    <property type="molecule type" value="Genomic_DNA"/>
</dbReference>
<sequence length="274" mass="29201">MSVLRKESSVDDFAERFGGVARLYGRAGLERLRAARVCVVGVGGVGSWVVEALARSGIGGLTMIDLDDVCITNVNRQLPALDGQIGRPKVDVLAERVRLIQPTCKVETIADFFTGANAAELLTPRYDFVIDATDKLTNKCVIIAGCRERGLPVLTFGGAGGKRDGTMVRVADLAHSEQDELLRQVRRKLRRDCGFPRGLQQDFGVSCVYSAEKPVFPWSNGTCAAEPEPGGESLTLDCASGFGTATFVTGAFGFAAAGEVVRRIADGHAKSTSC</sequence>
<organism evidence="2 3">
    <name type="scientific">Chthoniobacter flavus Ellin428</name>
    <dbReference type="NCBI Taxonomy" id="497964"/>
    <lineage>
        <taxon>Bacteria</taxon>
        <taxon>Pseudomonadati</taxon>
        <taxon>Verrucomicrobiota</taxon>
        <taxon>Spartobacteria</taxon>
        <taxon>Chthoniobacterales</taxon>
        <taxon>Chthoniobacteraceae</taxon>
        <taxon>Chthoniobacter</taxon>
    </lineage>
</organism>
<dbReference type="SUPFAM" id="SSF69572">
    <property type="entry name" value="Activating enzymes of the ubiquitin-like proteins"/>
    <property type="match status" value="1"/>
</dbReference>
<dbReference type="GO" id="GO:0008641">
    <property type="term" value="F:ubiquitin-like modifier activating enzyme activity"/>
    <property type="evidence" value="ECO:0007669"/>
    <property type="project" value="InterPro"/>
</dbReference>
<keyword evidence="3" id="KW-1185">Reference proteome</keyword>
<dbReference type="GO" id="GO:0061504">
    <property type="term" value="P:cyclic threonylcarbamoyladenosine biosynthetic process"/>
    <property type="evidence" value="ECO:0007669"/>
    <property type="project" value="TreeGrafter"/>
</dbReference>
<dbReference type="GO" id="GO:0061503">
    <property type="term" value="F:tRNA threonylcarbamoyladenosine dehydratase"/>
    <property type="evidence" value="ECO:0007669"/>
    <property type="project" value="TreeGrafter"/>
</dbReference>
<accession>B4CY23</accession>
<dbReference type="STRING" id="497964.CfE428DRAFT_1464"/>
<dbReference type="InterPro" id="IPR000594">
    <property type="entry name" value="ThiF_NAD_FAD-bd"/>
</dbReference>
<dbReference type="AlphaFoldDB" id="B4CY23"/>
<dbReference type="Proteomes" id="UP000005824">
    <property type="component" value="Unassembled WGS sequence"/>
</dbReference>
<comment type="caution">
    <text evidence="2">The sequence shown here is derived from an EMBL/GenBank/DDBJ whole genome shotgun (WGS) entry which is preliminary data.</text>
</comment>
<dbReference type="PANTHER" id="PTHR43267">
    <property type="entry name" value="TRNA THREONYLCARBAMOYLADENOSINE DEHYDRATASE"/>
    <property type="match status" value="1"/>
</dbReference>
<proteinExistence type="predicted"/>
<evidence type="ECO:0000313" key="3">
    <source>
        <dbReference type="Proteomes" id="UP000005824"/>
    </source>
</evidence>
<dbReference type="FunCoup" id="B4CY23">
    <property type="interactions" value="46"/>
</dbReference>
<dbReference type="InterPro" id="IPR045886">
    <property type="entry name" value="ThiF/MoeB/HesA"/>
</dbReference>
<protein>
    <submittedName>
        <fullName evidence="2">UBA/THIF-type NAD/FAD binding protein</fullName>
    </submittedName>
</protein>
<evidence type="ECO:0000313" key="2">
    <source>
        <dbReference type="EMBL" id="EDY21171.1"/>
    </source>
</evidence>
<dbReference type="CDD" id="cd00755">
    <property type="entry name" value="YgdL_like"/>
    <property type="match status" value="1"/>
</dbReference>
<gene>
    <name evidence="2" type="ORF">CfE428DRAFT_1464</name>
</gene>
<reference evidence="2 3" key="1">
    <citation type="journal article" date="2011" name="J. Bacteriol.">
        <title>Genome sequence of Chthoniobacter flavus Ellin428, an aerobic heterotrophic soil bacterium.</title>
        <authorList>
            <person name="Kant R."/>
            <person name="van Passel M.W."/>
            <person name="Palva A."/>
            <person name="Lucas S."/>
            <person name="Lapidus A."/>
            <person name="Glavina Del Rio T."/>
            <person name="Dalin E."/>
            <person name="Tice H."/>
            <person name="Bruce D."/>
            <person name="Goodwin L."/>
            <person name="Pitluck S."/>
            <person name="Larimer F.W."/>
            <person name="Land M.L."/>
            <person name="Hauser L."/>
            <person name="Sangwan P."/>
            <person name="de Vos W.M."/>
            <person name="Janssen P.H."/>
            <person name="Smidt H."/>
        </authorList>
    </citation>
    <scope>NUCLEOTIDE SEQUENCE [LARGE SCALE GENOMIC DNA]</scope>
    <source>
        <strain evidence="2 3">Ellin428</strain>
    </source>
</reference>
<name>B4CY23_9BACT</name>
<dbReference type="InterPro" id="IPR035985">
    <property type="entry name" value="Ubiquitin-activating_enz"/>
</dbReference>